<feature type="domain" description="Pyridine nucleotide-disulphide oxidoreductase dimerisation" evidence="7">
    <location>
        <begin position="320"/>
        <end position="422"/>
    </location>
</feature>
<dbReference type="InterPro" id="IPR016156">
    <property type="entry name" value="FAD/NAD-linked_Rdtase_dimer_sf"/>
</dbReference>
<dbReference type="SUPFAM" id="SSF51905">
    <property type="entry name" value="FAD/NAD(P)-binding domain"/>
    <property type="match status" value="1"/>
</dbReference>
<sequence>MNTDVLIIGGGPAGFACAKSAAHTYPEKKITIVRRDSVSVIPCGIPYVISSLEQVEHNILPDQGLVADDIEIVVDEVTGFDGKTAITASGKKISFEKLVLATGSRPTLPEIEGANLDGVMVIHKNFDFLSRMKEQVKNAENVFIVGGGFIGLEVADEILKLNKNVTICCRSRILRAAFDPEFCELAITEMENLGANVLSGTSIQKLEGSGSVSGVVLGDGTTVKSDLVIFGIGYDANVELAEKMGLELHNGLIKTDEYLRTSEDNVFAVGDCAIKREYFSRVPVSVMLASTAMAEGRLVGSNLYELNLIRGVKGTLGTFSTSFGKLSIGATGLTEVMAKKLGFNYIIGTAQAPDRHPGKIVDATMLKVKLLFSANSHTLLGAQVSGGKSVGEMINILSVMIQKGFTDTEIDTLQLGTHPLLTSSPIAYPIINATGNALIKSGWGRQREAAAMIKAMF</sequence>
<proteinExistence type="inferred from homology"/>
<evidence type="ECO:0000256" key="2">
    <source>
        <dbReference type="ARBA" id="ARBA00009130"/>
    </source>
</evidence>
<dbReference type="AlphaFoldDB" id="A0AAJ1MJ23"/>
<dbReference type="InterPro" id="IPR004099">
    <property type="entry name" value="Pyr_nucl-diS_OxRdtase_dimer"/>
</dbReference>
<organism evidence="9 10">
    <name type="scientific">Candidatus Thalassospirochaeta sargassi</name>
    <dbReference type="NCBI Taxonomy" id="3119039"/>
    <lineage>
        <taxon>Bacteria</taxon>
        <taxon>Pseudomonadati</taxon>
        <taxon>Spirochaetota</taxon>
        <taxon>Spirochaetia</taxon>
        <taxon>Spirochaetales</taxon>
        <taxon>Spirochaetaceae</taxon>
        <taxon>Candidatus Thalassospirochaeta</taxon>
    </lineage>
</organism>
<evidence type="ECO:0000256" key="5">
    <source>
        <dbReference type="ARBA" id="ARBA00023002"/>
    </source>
</evidence>
<keyword evidence="6" id="KW-0676">Redox-active center</keyword>
<feature type="domain" description="FAD/NAD(P)-binding" evidence="8">
    <location>
        <begin position="4"/>
        <end position="296"/>
    </location>
</feature>
<dbReference type="Pfam" id="PF02852">
    <property type="entry name" value="Pyr_redox_dim"/>
    <property type="match status" value="1"/>
</dbReference>
<dbReference type="PRINTS" id="PR00368">
    <property type="entry name" value="FADPNR"/>
</dbReference>
<comment type="cofactor">
    <cofactor evidence="1">
        <name>FAD</name>
        <dbReference type="ChEBI" id="CHEBI:57692"/>
    </cofactor>
</comment>
<comment type="caution">
    <text evidence="9">The sequence shown here is derived from an EMBL/GenBank/DDBJ whole genome shotgun (WGS) entry which is preliminary data.</text>
</comment>
<dbReference type="PRINTS" id="PR00469">
    <property type="entry name" value="PNDRDTASEII"/>
</dbReference>
<keyword evidence="3" id="KW-0285">Flavoprotein</keyword>
<dbReference type="PANTHER" id="PTHR43429:SF1">
    <property type="entry name" value="NAD(P)H SULFUR OXIDOREDUCTASE (COA-DEPENDENT)"/>
    <property type="match status" value="1"/>
</dbReference>
<dbReference type="PANTHER" id="PTHR43429">
    <property type="entry name" value="PYRIDINE NUCLEOTIDE-DISULFIDE OXIDOREDUCTASE DOMAIN-CONTAINING"/>
    <property type="match status" value="1"/>
</dbReference>
<evidence type="ECO:0000313" key="10">
    <source>
        <dbReference type="Proteomes" id="UP001221217"/>
    </source>
</evidence>
<evidence type="ECO:0000256" key="6">
    <source>
        <dbReference type="ARBA" id="ARBA00023284"/>
    </source>
</evidence>
<name>A0AAJ1MJ23_9SPIO</name>
<dbReference type="Gene3D" id="3.50.50.60">
    <property type="entry name" value="FAD/NAD(P)-binding domain"/>
    <property type="match status" value="2"/>
</dbReference>
<dbReference type="InterPro" id="IPR023753">
    <property type="entry name" value="FAD/NAD-binding_dom"/>
</dbReference>
<protein>
    <submittedName>
        <fullName evidence="9">FAD-dependent oxidoreductase</fullName>
    </submittedName>
</protein>
<dbReference type="GO" id="GO:0016491">
    <property type="term" value="F:oxidoreductase activity"/>
    <property type="evidence" value="ECO:0007669"/>
    <property type="project" value="UniProtKB-KW"/>
</dbReference>
<keyword evidence="4" id="KW-0274">FAD</keyword>
<accession>A0AAJ1MJ23</accession>
<dbReference type="Pfam" id="PF07992">
    <property type="entry name" value="Pyr_redox_2"/>
    <property type="match status" value="1"/>
</dbReference>
<keyword evidence="5" id="KW-0560">Oxidoreductase</keyword>
<dbReference type="SUPFAM" id="SSF55424">
    <property type="entry name" value="FAD/NAD-linked reductases, dimerisation (C-terminal) domain"/>
    <property type="match status" value="1"/>
</dbReference>
<evidence type="ECO:0000313" key="9">
    <source>
        <dbReference type="EMBL" id="MDC7225406.1"/>
    </source>
</evidence>
<dbReference type="EMBL" id="JAQQAL010000006">
    <property type="protein sequence ID" value="MDC7225406.1"/>
    <property type="molecule type" value="Genomic_DNA"/>
</dbReference>
<dbReference type="Proteomes" id="UP001221217">
    <property type="component" value="Unassembled WGS sequence"/>
</dbReference>
<dbReference type="InterPro" id="IPR036188">
    <property type="entry name" value="FAD/NAD-bd_sf"/>
</dbReference>
<gene>
    <name evidence="9" type="ORF">PQJ61_01430</name>
</gene>
<dbReference type="InterPro" id="IPR050260">
    <property type="entry name" value="FAD-bd_OxRdtase"/>
</dbReference>
<evidence type="ECO:0000256" key="1">
    <source>
        <dbReference type="ARBA" id="ARBA00001974"/>
    </source>
</evidence>
<reference evidence="9 10" key="1">
    <citation type="submission" date="2022-12" db="EMBL/GenBank/DDBJ databases">
        <title>Metagenome assembled genome from gulf of manar.</title>
        <authorList>
            <person name="Kohli P."/>
            <person name="Pk S."/>
            <person name="Venkata Ramana C."/>
            <person name="Sasikala C."/>
        </authorList>
    </citation>
    <scope>NUCLEOTIDE SEQUENCE [LARGE SCALE GENOMIC DNA]</scope>
    <source>
        <strain evidence="9">JB008</strain>
    </source>
</reference>
<evidence type="ECO:0000256" key="4">
    <source>
        <dbReference type="ARBA" id="ARBA00022827"/>
    </source>
</evidence>
<evidence type="ECO:0000259" key="8">
    <source>
        <dbReference type="Pfam" id="PF07992"/>
    </source>
</evidence>
<evidence type="ECO:0000259" key="7">
    <source>
        <dbReference type="Pfam" id="PF02852"/>
    </source>
</evidence>
<comment type="similarity">
    <text evidence="2">Belongs to the class-III pyridine nucleotide-disulfide oxidoreductase family.</text>
</comment>
<evidence type="ECO:0000256" key="3">
    <source>
        <dbReference type="ARBA" id="ARBA00022630"/>
    </source>
</evidence>